<dbReference type="Proteomes" id="UP000230731">
    <property type="component" value="Unassembled WGS sequence"/>
</dbReference>
<reference evidence="2" key="1">
    <citation type="submission" date="2017-09" db="EMBL/GenBank/DDBJ databases">
        <title>Depth-based differentiation of microbial function through sediment-hosted aquifers and enrichment of novel symbionts in the deep terrestrial subsurface.</title>
        <authorList>
            <person name="Probst A.J."/>
            <person name="Ladd B."/>
            <person name="Jarett J.K."/>
            <person name="Geller-Mcgrath D.E."/>
            <person name="Sieber C.M.K."/>
            <person name="Emerson J.B."/>
            <person name="Anantharaman K."/>
            <person name="Thomas B.C."/>
            <person name="Malmstrom R."/>
            <person name="Stieglmeier M."/>
            <person name="Klingl A."/>
            <person name="Woyke T."/>
            <person name="Ryan C.M."/>
            <person name="Banfield J.F."/>
        </authorList>
    </citation>
    <scope>NUCLEOTIDE SEQUENCE [LARGE SCALE GENOMIC DNA]</scope>
</reference>
<dbReference type="AlphaFoldDB" id="A0A2M6WYN9"/>
<evidence type="ECO:0000313" key="1">
    <source>
        <dbReference type="EMBL" id="PIT97921.1"/>
    </source>
</evidence>
<gene>
    <name evidence="1" type="ORF">COT71_03185</name>
</gene>
<accession>A0A2M6WYN9</accession>
<dbReference type="EMBL" id="PEZP01000039">
    <property type="protein sequence ID" value="PIT97921.1"/>
    <property type="molecule type" value="Genomic_DNA"/>
</dbReference>
<name>A0A2M6WYN9_9BACT</name>
<proteinExistence type="predicted"/>
<organism evidence="1 2">
    <name type="scientific">Candidatus Andersenbacteria bacterium CG10_big_fil_rev_8_21_14_0_10_54_11</name>
    <dbReference type="NCBI Taxonomy" id="1974485"/>
    <lineage>
        <taxon>Bacteria</taxon>
        <taxon>Candidatus Anderseniibacteriota</taxon>
    </lineage>
</organism>
<evidence type="ECO:0000313" key="2">
    <source>
        <dbReference type="Proteomes" id="UP000230731"/>
    </source>
</evidence>
<sequence length="88" mass="10068">MTYYHCPQVFYRKPYGCGFGPVSMTAAFLEFRGTCPACGRLLKVDRTVRGPKRHMEQIQQHLDAAATSFQLFGPEAGDRYLRSHKPDR</sequence>
<comment type="caution">
    <text evidence="1">The sequence shown here is derived from an EMBL/GenBank/DDBJ whole genome shotgun (WGS) entry which is preliminary data.</text>
</comment>
<protein>
    <submittedName>
        <fullName evidence="1">Uncharacterized protein</fullName>
    </submittedName>
</protein>